<dbReference type="Pfam" id="PF22863">
    <property type="entry name" value="TraI_middle"/>
    <property type="match status" value="1"/>
</dbReference>
<dbReference type="InterPro" id="IPR005094">
    <property type="entry name" value="Endonuclease_MobA/VirD2"/>
</dbReference>
<protein>
    <submittedName>
        <fullName evidence="5">Uncharacterized protein</fullName>
    </submittedName>
</protein>
<dbReference type="AlphaFoldDB" id="A0A430FZP9"/>
<organism evidence="5 6">
    <name type="scientific">Sphingomonas koreensis</name>
    <dbReference type="NCBI Taxonomy" id="93064"/>
    <lineage>
        <taxon>Bacteria</taxon>
        <taxon>Pseudomonadati</taxon>
        <taxon>Pseudomonadota</taxon>
        <taxon>Alphaproteobacteria</taxon>
        <taxon>Sphingomonadales</taxon>
        <taxon>Sphingomonadaceae</taxon>
        <taxon>Sphingomonas</taxon>
    </lineage>
</organism>
<evidence type="ECO:0000259" key="4">
    <source>
        <dbReference type="Pfam" id="PF22863"/>
    </source>
</evidence>
<feature type="region of interest" description="Disordered" evidence="1">
    <location>
        <begin position="424"/>
        <end position="443"/>
    </location>
</feature>
<comment type="caution">
    <text evidence="5">The sequence shown here is derived from an EMBL/GenBank/DDBJ whole genome shotgun (WGS) entry which is preliminary data.</text>
</comment>
<dbReference type="InterPro" id="IPR040677">
    <property type="entry name" value="LPD7"/>
</dbReference>
<feature type="compositionally biased region" description="Basic and acidic residues" evidence="1">
    <location>
        <begin position="424"/>
        <end position="441"/>
    </location>
</feature>
<dbReference type="EMBL" id="QQYZ01000020">
    <property type="protein sequence ID" value="RSY79344.1"/>
    <property type="molecule type" value="Genomic_DNA"/>
</dbReference>
<evidence type="ECO:0000259" key="2">
    <source>
        <dbReference type="Pfam" id="PF03432"/>
    </source>
</evidence>
<dbReference type="Pfam" id="PF03432">
    <property type="entry name" value="Relaxase"/>
    <property type="match status" value="1"/>
</dbReference>
<dbReference type="InterPro" id="IPR054462">
    <property type="entry name" value="TraI_M"/>
</dbReference>
<feature type="domain" description="Large polyvalent protein-associated" evidence="3">
    <location>
        <begin position="520"/>
        <end position="597"/>
    </location>
</feature>
<gene>
    <name evidence="5" type="ORF">DAH66_17415</name>
</gene>
<reference evidence="5 6" key="1">
    <citation type="submission" date="2018-07" db="EMBL/GenBank/DDBJ databases">
        <title>Genomic and Epidemiologic Investigation of an Indolent Hospital Outbreak.</title>
        <authorList>
            <person name="Johnson R.C."/>
            <person name="Deming C."/>
            <person name="Conlan S."/>
            <person name="Zellmer C.J."/>
            <person name="Michelin A.V."/>
            <person name="Lee-Lin S."/>
            <person name="Thomas P.J."/>
            <person name="Park M."/>
            <person name="Weingarten R.A."/>
            <person name="Less J."/>
            <person name="Dekker J.P."/>
            <person name="Frank K.M."/>
            <person name="Musser K.A."/>
            <person name="Mcquiston J.R."/>
            <person name="Henderson D.K."/>
            <person name="Lau A.F."/>
            <person name="Palmore T.N."/>
            <person name="Segre J.A."/>
        </authorList>
    </citation>
    <scope>NUCLEOTIDE SEQUENCE [LARGE SCALE GENOMIC DNA]</scope>
    <source>
        <strain evidence="5 6">SK-CDC1_0717</strain>
    </source>
</reference>
<dbReference type="Proteomes" id="UP000287746">
    <property type="component" value="Unassembled WGS sequence"/>
</dbReference>
<feature type="region of interest" description="Disordered" evidence="1">
    <location>
        <begin position="1119"/>
        <end position="1142"/>
    </location>
</feature>
<accession>A0A430FZP9</accession>
<evidence type="ECO:0000259" key="3">
    <source>
        <dbReference type="Pfam" id="PF18821"/>
    </source>
</evidence>
<feature type="domain" description="TraI-like middle" evidence="4">
    <location>
        <begin position="283"/>
        <end position="364"/>
    </location>
</feature>
<proteinExistence type="predicted"/>
<feature type="domain" description="MobA/VirD2-like nuclease" evidence="2">
    <location>
        <begin position="98"/>
        <end position="210"/>
    </location>
</feature>
<dbReference type="RefSeq" id="WP_126005301.1">
    <property type="nucleotide sequence ID" value="NZ_QQYZ01000020.1"/>
</dbReference>
<sequence length="1142" mass="126526">MIVSWISLDNRKARRAKQARVRRRGVEPAIRRVSSKAVGDHIIALTSYLASPSKQHLDVLVAQETTHQHVVHYIGSHKPVDDPMSDEELARARDAADDERVLQILTRNLISHELADIQFEMAVIAGLAPAGEDPIEHIVLSWPSDEHPSPEQVDEALDILLAVCGMSRHQAYAVLHGDTQNIHLHVALNRVDPAKGERRQIGLDLERSVETLHQAVAIIEHRQGWASQQASLYRADATGCYERGSGIKVRDANFYPCVSDTDRKRIRALRAQDKAERKISPEAANYERRTGVQSIQRRVIETAAPILREAQNWDEVHHGLAIEGMRYVMLTSGAVIECGDRTISASTAWGGASAAKMVERLGTYPEPPADLDIAPFEERVIPTLHKAAEQRRARERMRASREALVESADGATRILSERYHAEVAADPRSDREDLNDARRDASAAVSSSRTALELLLASERARRKRRRARALGSLLDEFDEDEDGEQPAPRGMFIAADGRAAPLADASPLDEPFEITRLDDRNEYRRDNRLVFVEHAERIDLVAVDDASLRAALRIAHGKWGKVAAVGDRVFLDRVARIAVEEGIELTNPELQGQIARLQRNAELERRLKAIEIAREQSQLLPPTAQAIPPVLADYDPQFKQWLELQADPSVPRGRVDAAAMAIMVDPRLKLQLAELESQQFNFAVQLRRAGQRHVRARVAMSEQWAPHDDHRLDRPLEVSDLASSALLTAAIADGMVSLAPLPSASGSPTRQEGIGEEAALLRSQPLAALGSTEQPRVTATSEPPLDPELDLDRRYRAWAKRRRAEAIARFERDLAAALRMRVGEEAAPPRHIAMLLLREARRHASKRSPSAKQTDRRDAGEIAAMSRDPAFARMLAAARAGDPALLRRLDDCASGEGDALGRVPLARGRLQFGHESPHGHDPGARPPLEWIQQDLARLDFSRLRLTRHKGLVGVIDADLLEAVHFNYVGLLYPEVQAQLEVECRLQRERDLAALYRIRSGAVTVRATVQLDHRPHGSVQVIGGTAQAERGHIEGMANDAAALLDCRAAQRGNLEVRQPRAASTLIAAYLRAEEEAAEDLVLKLLLQRIRTSKRDMTDVANTDRRAIERAITPRLPVLATGGRKKGGCAQRATPKPLSGRGR</sequence>
<name>A0A430FZP9_9SPHN</name>
<evidence type="ECO:0000313" key="5">
    <source>
        <dbReference type="EMBL" id="RSY79344.1"/>
    </source>
</evidence>
<dbReference type="Pfam" id="PF18821">
    <property type="entry name" value="LPD7"/>
    <property type="match status" value="1"/>
</dbReference>
<evidence type="ECO:0000256" key="1">
    <source>
        <dbReference type="SAM" id="MobiDB-lite"/>
    </source>
</evidence>
<evidence type="ECO:0000313" key="6">
    <source>
        <dbReference type="Proteomes" id="UP000287746"/>
    </source>
</evidence>